<evidence type="ECO:0000313" key="1">
    <source>
        <dbReference type="EMBL" id="CAI8047427.1"/>
    </source>
</evidence>
<accession>A0AA35XE39</accession>
<dbReference type="AlphaFoldDB" id="A0AA35XE39"/>
<protein>
    <submittedName>
        <fullName evidence="1">Uncharacterized protein</fullName>
    </submittedName>
</protein>
<name>A0AA35XE39_GEOBA</name>
<sequence>FPPETCKLHELTLCPYSKATRLFLCCGLSLGTHIRTYVYKKCDLCHGGSLTSVLSQKEWSPWAYARCIKYIVPVERKVTQVEQTTQ</sequence>
<feature type="non-terminal residue" evidence="1">
    <location>
        <position position="86"/>
    </location>
</feature>
<organism evidence="1 2">
    <name type="scientific">Geodia barretti</name>
    <name type="common">Barrett's horny sponge</name>
    <dbReference type="NCBI Taxonomy" id="519541"/>
    <lineage>
        <taxon>Eukaryota</taxon>
        <taxon>Metazoa</taxon>
        <taxon>Porifera</taxon>
        <taxon>Demospongiae</taxon>
        <taxon>Heteroscleromorpha</taxon>
        <taxon>Tetractinellida</taxon>
        <taxon>Astrophorina</taxon>
        <taxon>Geodiidae</taxon>
        <taxon>Geodia</taxon>
    </lineage>
</organism>
<reference evidence="1" key="1">
    <citation type="submission" date="2023-03" db="EMBL/GenBank/DDBJ databases">
        <authorList>
            <person name="Steffen K."/>
            <person name="Cardenas P."/>
        </authorList>
    </citation>
    <scope>NUCLEOTIDE SEQUENCE</scope>
</reference>
<keyword evidence="2" id="KW-1185">Reference proteome</keyword>
<comment type="caution">
    <text evidence="1">The sequence shown here is derived from an EMBL/GenBank/DDBJ whole genome shotgun (WGS) entry which is preliminary data.</text>
</comment>
<gene>
    <name evidence="1" type="ORF">GBAR_LOCUS26208</name>
</gene>
<dbReference type="Proteomes" id="UP001174909">
    <property type="component" value="Unassembled WGS sequence"/>
</dbReference>
<dbReference type="EMBL" id="CASHTH010003636">
    <property type="protein sequence ID" value="CAI8047427.1"/>
    <property type="molecule type" value="Genomic_DNA"/>
</dbReference>
<feature type="non-terminal residue" evidence="1">
    <location>
        <position position="1"/>
    </location>
</feature>
<proteinExistence type="predicted"/>
<evidence type="ECO:0000313" key="2">
    <source>
        <dbReference type="Proteomes" id="UP001174909"/>
    </source>
</evidence>